<organism evidence="6 7">
    <name type="scientific">Pandoraea anhela</name>
    <dbReference type="NCBI Taxonomy" id="2508295"/>
    <lineage>
        <taxon>Bacteria</taxon>
        <taxon>Pseudomonadati</taxon>
        <taxon>Pseudomonadota</taxon>
        <taxon>Betaproteobacteria</taxon>
        <taxon>Burkholderiales</taxon>
        <taxon>Burkholderiaceae</taxon>
        <taxon>Pandoraea</taxon>
    </lineage>
</organism>
<accession>A0A5E4WAV6</accession>
<protein>
    <submittedName>
        <fullName evidence="6">Poly(Beta-D-mannuronate) lyase</fullName>
    </submittedName>
</protein>
<dbReference type="Gene3D" id="1.50.10.100">
    <property type="entry name" value="Chondroitin AC/alginate lyase"/>
    <property type="match status" value="1"/>
</dbReference>
<keyword evidence="7" id="KW-1185">Reference proteome</keyword>
<dbReference type="EMBL" id="CABPSB010000011">
    <property type="protein sequence ID" value="VVE21708.1"/>
    <property type="molecule type" value="Genomic_DNA"/>
</dbReference>
<dbReference type="SUPFAM" id="SSF48230">
    <property type="entry name" value="Chondroitin AC/alginate lyase"/>
    <property type="match status" value="1"/>
</dbReference>
<evidence type="ECO:0000256" key="2">
    <source>
        <dbReference type="ARBA" id="ARBA00023239"/>
    </source>
</evidence>
<evidence type="ECO:0000256" key="3">
    <source>
        <dbReference type="SAM" id="MobiDB-lite"/>
    </source>
</evidence>
<dbReference type="GO" id="GO:0042597">
    <property type="term" value="C:periplasmic space"/>
    <property type="evidence" value="ECO:0007669"/>
    <property type="project" value="InterPro"/>
</dbReference>
<feature type="chain" id="PRO_5022903771" evidence="4">
    <location>
        <begin position="45"/>
        <end position="358"/>
    </location>
</feature>
<gene>
    <name evidence="6" type="ORF">PAN31108_03162</name>
</gene>
<proteinExistence type="predicted"/>
<evidence type="ECO:0000313" key="7">
    <source>
        <dbReference type="Proteomes" id="UP000406256"/>
    </source>
</evidence>
<feature type="signal peptide" evidence="4">
    <location>
        <begin position="1"/>
        <end position="44"/>
    </location>
</feature>
<evidence type="ECO:0000256" key="4">
    <source>
        <dbReference type="SAM" id="SignalP"/>
    </source>
</evidence>
<evidence type="ECO:0000256" key="1">
    <source>
        <dbReference type="ARBA" id="ARBA00022729"/>
    </source>
</evidence>
<feature type="domain" description="Alginate lyase" evidence="5">
    <location>
        <begin position="59"/>
        <end position="295"/>
    </location>
</feature>
<dbReference type="Proteomes" id="UP000406256">
    <property type="component" value="Unassembled WGS sequence"/>
</dbReference>
<sequence>MLTRITPLLSRLQRPPRQSAPRTPRAAALAVFSCAMALSATSFASTLDCPAPPPGTPDIRANGYYTDAAHSKIDPQLKAQNEAAVKPLDTFATKLADMTDALIRDHNRASADCALSWLDDWARSDAMLGQMVHVNNDQSDYMRQWTHGAAALAYLKTKSFASESQRHAIESWLKKLSAANLAYWDDPRHKRNNHYYWTGVGIMATAVATHDRTLLDTARSIYRKGIDDIQPDGSLPMEMARKRRALHYHDYATAPLVLMAELARLDGSDWYSYRDWAIERLAARVAAGYENPSWFNEQAGAKQEKAEPHGSSGWVEFYRLRSPHPALFEAMHRAGPFIDPRMGGNLTLMAKDGIVPAR</sequence>
<evidence type="ECO:0000259" key="5">
    <source>
        <dbReference type="Pfam" id="PF05426"/>
    </source>
</evidence>
<dbReference type="Pfam" id="PF05426">
    <property type="entry name" value="Alginate_lyase"/>
    <property type="match status" value="1"/>
</dbReference>
<name>A0A5E4WAV6_9BURK</name>
<evidence type="ECO:0000313" key="6">
    <source>
        <dbReference type="EMBL" id="VVE21708.1"/>
    </source>
</evidence>
<reference evidence="6 7" key="1">
    <citation type="submission" date="2019-08" db="EMBL/GenBank/DDBJ databases">
        <authorList>
            <person name="Peeters C."/>
        </authorList>
    </citation>
    <scope>NUCLEOTIDE SEQUENCE [LARGE SCALE GENOMIC DNA]</scope>
    <source>
        <strain evidence="6 7">LMG 31108</strain>
    </source>
</reference>
<dbReference type="GO" id="GO:0016829">
    <property type="term" value="F:lyase activity"/>
    <property type="evidence" value="ECO:0007669"/>
    <property type="project" value="UniProtKB-KW"/>
</dbReference>
<dbReference type="InterPro" id="IPR008929">
    <property type="entry name" value="Chondroitin_lyas"/>
</dbReference>
<keyword evidence="2 6" id="KW-0456">Lyase</keyword>
<dbReference type="AlphaFoldDB" id="A0A5E4WAV6"/>
<keyword evidence="1 4" id="KW-0732">Signal</keyword>
<feature type="region of interest" description="Disordered" evidence="3">
    <location>
        <begin position="1"/>
        <end position="23"/>
    </location>
</feature>
<dbReference type="InterPro" id="IPR008397">
    <property type="entry name" value="Alginate_lyase_dom"/>
</dbReference>
<dbReference type="RefSeq" id="WP_246183990.1">
    <property type="nucleotide sequence ID" value="NZ_CABPSB010000011.1"/>
</dbReference>